<dbReference type="Gene3D" id="2.30.30.40">
    <property type="entry name" value="SH3 Domains"/>
    <property type="match status" value="1"/>
</dbReference>
<dbReference type="PANTHER" id="PTHR23122">
    <property type="entry name" value="MEMBRANE-ASSOCIATED GUANYLATE KINASE MAGUK"/>
    <property type="match status" value="1"/>
</dbReference>
<evidence type="ECO:0000259" key="5">
    <source>
        <dbReference type="PROSITE" id="PS50002"/>
    </source>
</evidence>
<feature type="compositionally biased region" description="Low complexity" evidence="4">
    <location>
        <begin position="273"/>
        <end position="288"/>
    </location>
</feature>
<evidence type="ECO:0000313" key="7">
    <source>
        <dbReference type="EMBL" id="KER29759.1"/>
    </source>
</evidence>
<dbReference type="PROSITE" id="PS00856">
    <property type="entry name" value="GUANYLATE_KINASE_1"/>
    <property type="match status" value="1"/>
</dbReference>
<name>A0A075AHE8_OPIVI</name>
<protein>
    <recommendedName>
        <fullName evidence="9">Disks large 1 tumor suppressor protein</fullName>
    </recommendedName>
</protein>
<feature type="region of interest" description="Disordered" evidence="4">
    <location>
        <begin position="578"/>
        <end position="608"/>
    </location>
</feature>
<reference evidence="7 8" key="1">
    <citation type="submission" date="2013-11" db="EMBL/GenBank/DDBJ databases">
        <title>Opisthorchis viverrini - life in the bile duct.</title>
        <authorList>
            <person name="Young N.D."/>
            <person name="Nagarajan N."/>
            <person name="Lin S.J."/>
            <person name="Korhonen P.K."/>
            <person name="Jex A.R."/>
            <person name="Hall R.S."/>
            <person name="Safavi-Hemami H."/>
            <person name="Kaewkong W."/>
            <person name="Bertrand D."/>
            <person name="Gao S."/>
            <person name="Seet Q."/>
            <person name="Wongkham S."/>
            <person name="Teh B.T."/>
            <person name="Wongkham C."/>
            <person name="Intapan P.M."/>
            <person name="Maleewong W."/>
            <person name="Yang X."/>
            <person name="Hu M."/>
            <person name="Wang Z."/>
            <person name="Hofmann A."/>
            <person name="Sternberg P.W."/>
            <person name="Tan P."/>
            <person name="Wang J."/>
            <person name="Gasser R.B."/>
        </authorList>
    </citation>
    <scope>NUCLEOTIDE SEQUENCE [LARGE SCALE GENOMIC DNA]</scope>
</reference>
<dbReference type="GeneID" id="20317857"/>
<keyword evidence="8" id="KW-1185">Reference proteome</keyword>
<dbReference type="OrthoDB" id="78824at2759"/>
<feature type="compositionally biased region" description="Polar residues" evidence="4">
    <location>
        <begin position="578"/>
        <end position="597"/>
    </location>
</feature>
<evidence type="ECO:0000259" key="6">
    <source>
        <dbReference type="PROSITE" id="PS50052"/>
    </source>
</evidence>
<evidence type="ECO:0008006" key="9">
    <source>
        <dbReference type="Google" id="ProtNLM"/>
    </source>
</evidence>
<dbReference type="AlphaFoldDB" id="A0A075AHE8"/>
<dbReference type="InterPro" id="IPR027417">
    <property type="entry name" value="P-loop_NTPase"/>
</dbReference>
<dbReference type="Pfam" id="PF00625">
    <property type="entry name" value="Guanylate_kin"/>
    <property type="match status" value="1"/>
</dbReference>
<dbReference type="STRING" id="6198.A0A075AHE8"/>
<feature type="domain" description="SH3" evidence="5">
    <location>
        <begin position="148"/>
        <end position="214"/>
    </location>
</feature>
<dbReference type="SUPFAM" id="SSF50044">
    <property type="entry name" value="SH3-domain"/>
    <property type="match status" value="1"/>
</dbReference>
<evidence type="ECO:0000256" key="1">
    <source>
        <dbReference type="ARBA" id="ARBA00007014"/>
    </source>
</evidence>
<dbReference type="CTD" id="20317857"/>
<dbReference type="Pfam" id="PF00018">
    <property type="entry name" value="SH3_1"/>
    <property type="match status" value="1"/>
</dbReference>
<keyword evidence="2 3" id="KW-0728">SH3 domain</keyword>
<dbReference type="PROSITE" id="PS50052">
    <property type="entry name" value="GUANYLATE_KINASE_2"/>
    <property type="match status" value="1"/>
</dbReference>
<dbReference type="SUPFAM" id="SSF52540">
    <property type="entry name" value="P-loop containing nucleoside triphosphate hydrolases"/>
    <property type="match status" value="1"/>
</dbReference>
<sequence>MRILALASILPRAENIKSSVTPFFHLCLSGERQPLTDKNKTDPGNLGKSLDPVFQSMNIETINPSLTNVSSPKPRFTRTTPTHLRQTSNTQPNLLSETVLAQEQQRPTLSASRTDSYDSASLTRTTNNMRACSLESFPAIPCLTTTMKKSMVVRALFDYDPYTDTGLPGRGLAFQHGDILYVVNANDQEWWQARRLMLLYQGTASSANPRSCDSLSATSTLTTRSPLGIIPSCQRIERRQRARLKRVNFFSKVTVIGSNHVATNPTAVPPPSRSAAPTTATTVTTNNRFRTDSETSPSPSPLTNGQNGESFLGHVSTLDRHGKHSISNDMEKKTRSSSLTPGWFKRFSNRHRSKGDTFPPLGLPNPADAAYEDDELGSIRSYETVIPLTIHMARPLLIFGPLKERVIDALLQDPKYATCVPHTTRPPRTGERDGVDYYFVKDRAQMEEDIKTDRFVEVGQFQDQYYATSVDSVRRTLQAGRVCVLDVSLPAIRRLELAGFHPISILLQPLSAMHLRAIQRRLTEEQAKRSVDMAQRLEADNWRLFSTIITYDSIETAVSGVKRFVQLNGGPVIWVPSSSATNSNDEPSIAGSQSSTLPRGLHGPVSPS</sequence>
<accession>A0A075AHE8</accession>
<dbReference type="InterPro" id="IPR036028">
    <property type="entry name" value="SH3-like_dom_sf"/>
</dbReference>
<dbReference type="PROSITE" id="PS50002">
    <property type="entry name" value="SH3"/>
    <property type="match status" value="1"/>
</dbReference>
<evidence type="ECO:0000256" key="2">
    <source>
        <dbReference type="ARBA" id="ARBA00022443"/>
    </source>
</evidence>
<dbReference type="InterPro" id="IPR008145">
    <property type="entry name" value="GK/Ca_channel_bsu"/>
</dbReference>
<proteinExistence type="inferred from homology"/>
<evidence type="ECO:0000256" key="3">
    <source>
        <dbReference type="PROSITE-ProRule" id="PRU00192"/>
    </source>
</evidence>
<gene>
    <name evidence="7" type="ORF">T265_03670</name>
</gene>
<feature type="region of interest" description="Disordered" evidence="4">
    <location>
        <begin position="70"/>
        <end position="92"/>
    </location>
</feature>
<dbReference type="Proteomes" id="UP000054324">
    <property type="component" value="Unassembled WGS sequence"/>
</dbReference>
<dbReference type="SMART" id="SM00072">
    <property type="entry name" value="GuKc"/>
    <property type="match status" value="1"/>
</dbReference>
<feature type="compositionally biased region" description="Polar residues" evidence="4">
    <location>
        <begin position="294"/>
        <end position="309"/>
    </location>
</feature>
<dbReference type="InterPro" id="IPR050716">
    <property type="entry name" value="MAGUK"/>
</dbReference>
<dbReference type="InterPro" id="IPR020590">
    <property type="entry name" value="Guanylate_kinase_CS"/>
</dbReference>
<organism evidence="7 8">
    <name type="scientific">Opisthorchis viverrini</name>
    <name type="common">Southeast Asian liver fluke</name>
    <dbReference type="NCBI Taxonomy" id="6198"/>
    <lineage>
        <taxon>Eukaryota</taxon>
        <taxon>Metazoa</taxon>
        <taxon>Spiralia</taxon>
        <taxon>Lophotrochozoa</taxon>
        <taxon>Platyhelminthes</taxon>
        <taxon>Trematoda</taxon>
        <taxon>Digenea</taxon>
        <taxon>Opisthorchiida</taxon>
        <taxon>Opisthorchiata</taxon>
        <taxon>Opisthorchiidae</taxon>
        <taxon>Opisthorchis</taxon>
    </lineage>
</organism>
<feature type="region of interest" description="Disordered" evidence="4">
    <location>
        <begin position="261"/>
        <end position="366"/>
    </location>
</feature>
<comment type="similarity">
    <text evidence="1">Belongs to the MAGUK family.</text>
</comment>
<dbReference type="EMBL" id="KL596672">
    <property type="protein sequence ID" value="KER29759.1"/>
    <property type="molecule type" value="Genomic_DNA"/>
</dbReference>
<evidence type="ECO:0000256" key="4">
    <source>
        <dbReference type="SAM" id="MobiDB-lite"/>
    </source>
</evidence>
<feature type="domain" description="Guanylate kinase-like" evidence="6">
    <location>
        <begin position="393"/>
        <end position="566"/>
    </location>
</feature>
<dbReference type="KEGG" id="ovi:T265_03670"/>
<evidence type="ECO:0000313" key="8">
    <source>
        <dbReference type="Proteomes" id="UP000054324"/>
    </source>
</evidence>
<dbReference type="InterPro" id="IPR001452">
    <property type="entry name" value="SH3_domain"/>
</dbReference>
<dbReference type="RefSeq" id="XP_009166476.1">
    <property type="nucleotide sequence ID" value="XM_009168212.1"/>
</dbReference>
<dbReference type="Gene3D" id="3.40.50.300">
    <property type="entry name" value="P-loop containing nucleotide triphosphate hydrolases"/>
    <property type="match status" value="1"/>
</dbReference>
<dbReference type="InterPro" id="IPR008144">
    <property type="entry name" value="Guanylate_kin-like_dom"/>
</dbReference>